<dbReference type="Gene3D" id="3.40.50.300">
    <property type="entry name" value="P-loop containing nucleotide triphosphate hydrolases"/>
    <property type="match status" value="2"/>
</dbReference>
<reference evidence="6 7" key="1">
    <citation type="journal article" date="2010" name="Stand. Genomic Sci.">
        <title>Complete genome sequence of Denitrovibrio acetiphilus type strain (N2460).</title>
        <authorList>
            <person name="Kiss H."/>
            <person name="Lang E."/>
            <person name="Lapidus A."/>
            <person name="Copeland A."/>
            <person name="Nolan M."/>
            <person name="Glavina Del Rio T."/>
            <person name="Chen F."/>
            <person name="Lucas S."/>
            <person name="Tice H."/>
            <person name="Cheng J.F."/>
            <person name="Han C."/>
            <person name="Goodwin L."/>
            <person name="Pitluck S."/>
            <person name="Liolios K."/>
            <person name="Pati A."/>
            <person name="Ivanova N."/>
            <person name="Mavromatis K."/>
            <person name="Chen A."/>
            <person name="Palaniappan K."/>
            <person name="Land M."/>
            <person name="Hauser L."/>
            <person name="Chang Y.J."/>
            <person name="Jeffries C.D."/>
            <person name="Detter J.C."/>
            <person name="Brettin T."/>
            <person name="Spring S."/>
            <person name="Rohde M."/>
            <person name="Goker M."/>
            <person name="Woyke T."/>
            <person name="Bristow J."/>
            <person name="Eisen J.A."/>
            <person name="Markowitz V."/>
            <person name="Hugenholtz P."/>
            <person name="Kyrpides N.C."/>
            <person name="Klenk H.P."/>
        </authorList>
    </citation>
    <scope>NUCLEOTIDE SEQUENCE [LARGE SCALE GENOMIC DNA]</scope>
    <source>
        <strain evidence="7">DSM 12809 / NBRC 114555 / N2460</strain>
    </source>
</reference>
<dbReference type="HOGENOM" id="CLU_000604_92_3_0"/>
<keyword evidence="4" id="KW-0067">ATP-binding</keyword>
<dbReference type="GO" id="GO:0016887">
    <property type="term" value="F:ATP hydrolysis activity"/>
    <property type="evidence" value="ECO:0007669"/>
    <property type="project" value="InterPro"/>
</dbReference>
<dbReference type="PANTHER" id="PTHR43790">
    <property type="entry name" value="CARBOHYDRATE TRANSPORT ATP-BINDING PROTEIN MG119-RELATED"/>
    <property type="match status" value="1"/>
</dbReference>
<dbReference type="InterPro" id="IPR017871">
    <property type="entry name" value="ABC_transporter-like_CS"/>
</dbReference>
<proteinExistence type="predicted"/>
<dbReference type="PaxDb" id="522772-Dacet_2108"/>
<evidence type="ECO:0000256" key="1">
    <source>
        <dbReference type="ARBA" id="ARBA00022448"/>
    </source>
</evidence>
<dbReference type="GO" id="GO:0005524">
    <property type="term" value="F:ATP binding"/>
    <property type="evidence" value="ECO:0007669"/>
    <property type="project" value="UniProtKB-KW"/>
</dbReference>
<dbReference type="InterPro" id="IPR003593">
    <property type="entry name" value="AAA+_ATPase"/>
</dbReference>
<evidence type="ECO:0000313" key="7">
    <source>
        <dbReference type="Proteomes" id="UP000002012"/>
    </source>
</evidence>
<evidence type="ECO:0000313" key="6">
    <source>
        <dbReference type="EMBL" id="ADD68870.1"/>
    </source>
</evidence>
<dbReference type="eggNOG" id="COG1129">
    <property type="taxonomic scope" value="Bacteria"/>
</dbReference>
<dbReference type="RefSeq" id="WP_013011373.1">
    <property type="nucleotide sequence ID" value="NC_013943.1"/>
</dbReference>
<keyword evidence="3" id="KW-0547">Nucleotide-binding</keyword>
<keyword evidence="7" id="KW-1185">Reference proteome</keyword>
<gene>
    <name evidence="6" type="ordered locus">Dacet_2108</name>
</gene>
<evidence type="ECO:0000256" key="2">
    <source>
        <dbReference type="ARBA" id="ARBA00022737"/>
    </source>
</evidence>
<evidence type="ECO:0000259" key="5">
    <source>
        <dbReference type="PROSITE" id="PS50893"/>
    </source>
</evidence>
<dbReference type="STRING" id="522772.Dacet_2108"/>
<accession>D4H279</accession>
<protein>
    <submittedName>
        <fullName evidence="6">ABC transporter related protein</fullName>
    </submittedName>
</protein>
<dbReference type="PANTHER" id="PTHR43790:SF9">
    <property type="entry name" value="GALACTOFURANOSE TRANSPORTER ATP-BINDING PROTEIN YTFR"/>
    <property type="match status" value="1"/>
</dbReference>
<keyword evidence="2" id="KW-0677">Repeat</keyword>
<dbReference type="PROSITE" id="PS00211">
    <property type="entry name" value="ABC_TRANSPORTER_1"/>
    <property type="match status" value="1"/>
</dbReference>
<dbReference type="Proteomes" id="UP000002012">
    <property type="component" value="Chromosome"/>
</dbReference>
<dbReference type="CDD" id="cd03216">
    <property type="entry name" value="ABC_Carb_Monos_I"/>
    <property type="match status" value="1"/>
</dbReference>
<keyword evidence="1" id="KW-0813">Transport</keyword>
<evidence type="ECO:0000256" key="3">
    <source>
        <dbReference type="ARBA" id="ARBA00022741"/>
    </source>
</evidence>
<dbReference type="SMART" id="SM00382">
    <property type="entry name" value="AAA"/>
    <property type="match status" value="2"/>
</dbReference>
<feature type="domain" description="ABC transporter" evidence="5">
    <location>
        <begin position="257"/>
        <end position="500"/>
    </location>
</feature>
<name>D4H279_DENA2</name>
<dbReference type="CDD" id="cd03215">
    <property type="entry name" value="ABC_Carb_Monos_II"/>
    <property type="match status" value="1"/>
</dbReference>
<dbReference type="InterPro" id="IPR050107">
    <property type="entry name" value="ABC_carbohydrate_import_ATPase"/>
</dbReference>
<dbReference type="Pfam" id="PF00005">
    <property type="entry name" value="ABC_tran"/>
    <property type="match status" value="2"/>
</dbReference>
<organism evidence="6 7">
    <name type="scientific">Denitrovibrio acetiphilus (strain DSM 12809 / NBRC 114555 / N2460)</name>
    <dbReference type="NCBI Taxonomy" id="522772"/>
    <lineage>
        <taxon>Bacteria</taxon>
        <taxon>Pseudomonadati</taxon>
        <taxon>Deferribacterota</taxon>
        <taxon>Deferribacteres</taxon>
        <taxon>Deferribacterales</taxon>
        <taxon>Geovibrionaceae</taxon>
        <taxon>Denitrovibrio</taxon>
    </lineage>
</organism>
<dbReference type="PROSITE" id="PS50893">
    <property type="entry name" value="ABC_TRANSPORTER_2"/>
    <property type="match status" value="2"/>
</dbReference>
<dbReference type="InParanoid" id="D4H279"/>
<dbReference type="KEGG" id="dap:Dacet_2108"/>
<dbReference type="AlphaFoldDB" id="D4H279"/>
<dbReference type="EMBL" id="CP001968">
    <property type="protein sequence ID" value="ADD68870.1"/>
    <property type="molecule type" value="Genomic_DNA"/>
</dbReference>
<evidence type="ECO:0000256" key="4">
    <source>
        <dbReference type="ARBA" id="ARBA00022840"/>
    </source>
</evidence>
<dbReference type="InterPro" id="IPR003439">
    <property type="entry name" value="ABC_transporter-like_ATP-bd"/>
</dbReference>
<sequence>MKEKKPLVSLRNIGKSFGATRALDGVSFDFYPGEIFAMVGANGAGKSTLIKIICGYYPDYEGEITIAGENVKFSTPQDAYQKGIQTVHQIINQGVIPNMTVAENLALAHMLSPEQSFWYKPKEVSEVAREIADNMELDLDLNEEVENLSQSDRQLIAIARALAAKPKLLILDEPTSSISEKESERLFEMLLKLRDKGVSILYVSHRLHEIERIADRVGVIRDGKQGDLLIRPFNVKQIVTSMVGEIETHKRAAAETLADGEIKLEFRNLVVTENTPPINMKVMDGEILGITGLIGAGKSELAEVLFGIRKPISGQILIEGKEFEPKNIADAIKKGVHLVPEDRNNNAVIPENSISYNVTIPFLNMFSKLGIMHPGRENKITETMIKDIGIKCSSSDALIESLSGGNQQKVIVSRWLFKQSKVLILDEPFQGVDIRSRHDICKYLATSSGGRAVIVLAADLDEILEVADRIVVLNHGIIAGEQKYQDADRSTLLHWISRSPDEIHIGD</sequence>
<dbReference type="InterPro" id="IPR027417">
    <property type="entry name" value="P-loop_NTPase"/>
</dbReference>
<dbReference type="OrthoDB" id="9805029at2"/>
<dbReference type="SUPFAM" id="SSF52540">
    <property type="entry name" value="P-loop containing nucleoside triphosphate hydrolases"/>
    <property type="match status" value="2"/>
</dbReference>
<feature type="domain" description="ABC transporter" evidence="5">
    <location>
        <begin position="8"/>
        <end position="247"/>
    </location>
</feature>